<gene>
    <name evidence="8" type="ORF">ACFQPF_16060</name>
</gene>
<feature type="transmembrane region" description="Helical" evidence="4">
    <location>
        <begin position="194"/>
        <end position="216"/>
    </location>
</feature>
<feature type="transmembrane region" description="Helical" evidence="4">
    <location>
        <begin position="42"/>
        <end position="65"/>
    </location>
</feature>
<evidence type="ECO:0000259" key="7">
    <source>
        <dbReference type="PROSITE" id="PS51832"/>
    </source>
</evidence>
<dbReference type="PANTHER" id="PTHR43155">
    <property type="entry name" value="CYCLIC DI-GMP PHOSPHODIESTERASE PA4108-RELATED"/>
    <property type="match status" value="1"/>
</dbReference>
<dbReference type="CDD" id="cd00077">
    <property type="entry name" value="HDc"/>
    <property type="match status" value="1"/>
</dbReference>
<keyword evidence="2" id="KW-1003">Cell membrane</keyword>
<dbReference type="PROSITE" id="PS50885">
    <property type="entry name" value="HAMP"/>
    <property type="match status" value="1"/>
</dbReference>
<dbReference type="Pfam" id="PF00672">
    <property type="entry name" value="HAMP"/>
    <property type="match status" value="1"/>
</dbReference>
<name>A0ABW2NWZ9_9BACL</name>
<evidence type="ECO:0000256" key="4">
    <source>
        <dbReference type="SAM" id="Phobius"/>
    </source>
</evidence>
<dbReference type="SUPFAM" id="SSF158472">
    <property type="entry name" value="HAMP domain-like"/>
    <property type="match status" value="1"/>
</dbReference>
<dbReference type="PROSITE" id="PS51831">
    <property type="entry name" value="HD"/>
    <property type="match status" value="1"/>
</dbReference>
<keyword evidence="3 4" id="KW-0472">Membrane</keyword>
<reference evidence="9" key="1">
    <citation type="journal article" date="2019" name="Int. J. Syst. Evol. Microbiol.">
        <title>The Global Catalogue of Microorganisms (GCM) 10K type strain sequencing project: providing services to taxonomists for standard genome sequencing and annotation.</title>
        <authorList>
            <consortium name="The Broad Institute Genomics Platform"/>
            <consortium name="The Broad Institute Genome Sequencing Center for Infectious Disease"/>
            <person name="Wu L."/>
            <person name="Ma J."/>
        </authorList>
    </citation>
    <scope>NUCLEOTIDE SEQUENCE [LARGE SCALE GENOMIC DNA]</scope>
    <source>
        <strain evidence="9">NBRC 106396</strain>
    </source>
</reference>
<dbReference type="RefSeq" id="WP_379750798.1">
    <property type="nucleotide sequence ID" value="NZ_JBHTCP010000050.1"/>
</dbReference>
<feature type="transmembrane region" description="Helical" evidence="4">
    <location>
        <begin position="228"/>
        <end position="251"/>
    </location>
</feature>
<evidence type="ECO:0000259" key="6">
    <source>
        <dbReference type="PROSITE" id="PS51831"/>
    </source>
</evidence>
<keyword evidence="4" id="KW-0812">Transmembrane</keyword>
<dbReference type="InterPro" id="IPR037522">
    <property type="entry name" value="HD_GYP_dom"/>
</dbReference>
<feature type="transmembrane region" description="Helical" evidence="4">
    <location>
        <begin position="134"/>
        <end position="156"/>
    </location>
</feature>
<protein>
    <submittedName>
        <fullName evidence="8">HD domain-containing phosphohydrolase</fullName>
    </submittedName>
</protein>
<dbReference type="PANTHER" id="PTHR43155:SF2">
    <property type="entry name" value="CYCLIC DI-GMP PHOSPHODIESTERASE PA4108"/>
    <property type="match status" value="1"/>
</dbReference>
<dbReference type="Gene3D" id="6.10.340.10">
    <property type="match status" value="1"/>
</dbReference>
<keyword evidence="4" id="KW-1133">Transmembrane helix</keyword>
<dbReference type="PROSITE" id="PS51832">
    <property type="entry name" value="HD_GYP"/>
    <property type="match status" value="1"/>
</dbReference>
<feature type="domain" description="HD-GYP" evidence="7">
    <location>
        <begin position="306"/>
        <end position="500"/>
    </location>
</feature>
<evidence type="ECO:0000313" key="8">
    <source>
        <dbReference type="EMBL" id="MFC7373156.1"/>
    </source>
</evidence>
<dbReference type="SMART" id="SM00471">
    <property type="entry name" value="HDc"/>
    <property type="match status" value="1"/>
</dbReference>
<feature type="transmembrane region" description="Helical" evidence="4">
    <location>
        <begin position="108"/>
        <end position="128"/>
    </location>
</feature>
<comment type="caution">
    <text evidence="8">The sequence shown here is derived from an EMBL/GenBank/DDBJ whole genome shotgun (WGS) entry which is preliminary data.</text>
</comment>
<dbReference type="Pfam" id="PF13487">
    <property type="entry name" value="HD_5"/>
    <property type="match status" value="1"/>
</dbReference>
<feature type="transmembrane region" description="Helical" evidence="4">
    <location>
        <begin position="12"/>
        <end position="36"/>
    </location>
</feature>
<feature type="domain" description="HAMP" evidence="5">
    <location>
        <begin position="252"/>
        <end position="304"/>
    </location>
</feature>
<comment type="subcellular location">
    <subcellularLocation>
        <location evidence="1">Cell membrane</location>
    </subcellularLocation>
</comment>
<dbReference type="CDD" id="cd06225">
    <property type="entry name" value="HAMP"/>
    <property type="match status" value="1"/>
</dbReference>
<dbReference type="EMBL" id="JBHTCP010000050">
    <property type="protein sequence ID" value="MFC7373156.1"/>
    <property type="molecule type" value="Genomic_DNA"/>
</dbReference>
<evidence type="ECO:0000256" key="3">
    <source>
        <dbReference type="ARBA" id="ARBA00023136"/>
    </source>
</evidence>
<accession>A0ABW2NWZ9</accession>
<sequence length="500" mass="55636">MNLFSEFKQKLVRNYLTGSITAVAGVGAVFIFSTLLPSREELILLAAILALSTIIMAVSESWFFFRQVKVIKEFLTDDSPSLKKTENAYYYTLDFPAKTVKRILGPHFLGISIPGAGLSALAVYFGYLKLPYSYIVFAIIGAVLVAGMHALIEFFLTGKAVQPIVRYIQNSAALQFGVHLTLKRPVHISIKRKIQLSIVFIGTFPLVLFALATQVHLLEKEAGISSGYWSWAAYALVTGIIFAVTGAFLLYRDMQQPMFELKAAMNEVKNGNSQTRLVNVYPDEFSVLFNGFNHMSDAIVKRDYENRLMLESFFSTFAATLDARDPYTAGHSLRVADLSVVIGEKAGLSQQQLFNLRKSALLHDIGKIGIPDGVLLKEGTLTEIEFESIKKHPVIGAEILSQVQPPEAMRALMPGVKYHHERYDGKGYPEGLAGNSIPLFGRIIAVADAFDAMTSDRPYKKGMTFEKALLIIERGKGSQWDPYFADLFIEQMKMTFKQSS</sequence>
<dbReference type="SMART" id="SM00304">
    <property type="entry name" value="HAMP"/>
    <property type="match status" value="1"/>
</dbReference>
<evidence type="ECO:0000256" key="1">
    <source>
        <dbReference type="ARBA" id="ARBA00004236"/>
    </source>
</evidence>
<evidence type="ECO:0000256" key="2">
    <source>
        <dbReference type="ARBA" id="ARBA00022475"/>
    </source>
</evidence>
<dbReference type="SUPFAM" id="SSF109604">
    <property type="entry name" value="HD-domain/PDEase-like"/>
    <property type="match status" value="1"/>
</dbReference>
<organism evidence="8 9">
    <name type="scientific">Fictibacillus iocasae</name>
    <dbReference type="NCBI Taxonomy" id="2715437"/>
    <lineage>
        <taxon>Bacteria</taxon>
        <taxon>Bacillati</taxon>
        <taxon>Bacillota</taxon>
        <taxon>Bacilli</taxon>
        <taxon>Bacillales</taxon>
        <taxon>Fictibacillaceae</taxon>
        <taxon>Fictibacillus</taxon>
    </lineage>
</organism>
<keyword evidence="9" id="KW-1185">Reference proteome</keyword>
<evidence type="ECO:0000259" key="5">
    <source>
        <dbReference type="PROSITE" id="PS50885"/>
    </source>
</evidence>
<dbReference type="InterPro" id="IPR003607">
    <property type="entry name" value="HD/PDEase_dom"/>
</dbReference>
<dbReference type="InterPro" id="IPR006674">
    <property type="entry name" value="HD_domain"/>
</dbReference>
<dbReference type="Proteomes" id="UP001596549">
    <property type="component" value="Unassembled WGS sequence"/>
</dbReference>
<proteinExistence type="predicted"/>
<evidence type="ECO:0000313" key="9">
    <source>
        <dbReference type="Proteomes" id="UP001596549"/>
    </source>
</evidence>
<feature type="domain" description="HD" evidence="6">
    <location>
        <begin position="328"/>
        <end position="453"/>
    </location>
</feature>
<dbReference type="Gene3D" id="1.10.3210.10">
    <property type="entry name" value="Hypothetical protein af1432"/>
    <property type="match status" value="1"/>
</dbReference>
<dbReference type="InterPro" id="IPR003660">
    <property type="entry name" value="HAMP_dom"/>
</dbReference>